<evidence type="ECO:0000256" key="1">
    <source>
        <dbReference type="ARBA" id="ARBA00004127"/>
    </source>
</evidence>
<dbReference type="InterPro" id="IPR030183">
    <property type="entry name" value="SLAC/SLAH"/>
</dbReference>
<dbReference type="Pfam" id="PF03595">
    <property type="entry name" value="SLAC1"/>
    <property type="match status" value="1"/>
</dbReference>
<feature type="transmembrane region" description="Helical" evidence="11">
    <location>
        <begin position="441"/>
        <end position="458"/>
    </location>
</feature>
<protein>
    <submittedName>
        <fullName evidence="12">Uncharacterized protein</fullName>
    </submittedName>
</protein>
<dbReference type="GO" id="GO:0008308">
    <property type="term" value="F:voltage-gated monoatomic anion channel activity"/>
    <property type="evidence" value="ECO:0007669"/>
    <property type="project" value="InterPro"/>
</dbReference>
<keyword evidence="6 11" id="KW-0812">Transmembrane</keyword>
<feature type="transmembrane region" description="Helical" evidence="11">
    <location>
        <begin position="551"/>
        <end position="572"/>
    </location>
</feature>
<dbReference type="Proteomes" id="UP001367508">
    <property type="component" value="Unassembled WGS sequence"/>
</dbReference>
<comment type="similarity">
    <text evidence="3">Belongs to the SLAC1 S-type anion channel family.</text>
</comment>
<reference evidence="12 13" key="1">
    <citation type="submission" date="2024-01" db="EMBL/GenBank/DDBJ databases">
        <title>The genomes of 5 underutilized Papilionoideae crops provide insights into root nodulation and disease resistanc.</title>
        <authorList>
            <person name="Jiang F."/>
        </authorList>
    </citation>
    <scope>NUCLEOTIDE SEQUENCE [LARGE SCALE GENOMIC DNA]</scope>
    <source>
        <strain evidence="12">LVBAO_FW01</strain>
        <tissue evidence="12">Leaves</tissue>
    </source>
</reference>
<dbReference type="GO" id="GO:0006873">
    <property type="term" value="P:intracellular monoatomic ion homeostasis"/>
    <property type="evidence" value="ECO:0007669"/>
    <property type="project" value="InterPro"/>
</dbReference>
<evidence type="ECO:0000256" key="11">
    <source>
        <dbReference type="SAM" id="Phobius"/>
    </source>
</evidence>
<feature type="transmembrane region" description="Helical" evidence="11">
    <location>
        <begin position="337"/>
        <end position="361"/>
    </location>
</feature>
<evidence type="ECO:0000313" key="13">
    <source>
        <dbReference type="Proteomes" id="UP001367508"/>
    </source>
</evidence>
<dbReference type="GO" id="GO:0005886">
    <property type="term" value="C:plasma membrane"/>
    <property type="evidence" value="ECO:0007669"/>
    <property type="project" value="UniProtKB-SubCell"/>
</dbReference>
<dbReference type="PANTHER" id="PTHR31269:SF2">
    <property type="entry name" value="S-TYPE ANION CHANNEL SLAH3"/>
    <property type="match status" value="1"/>
</dbReference>
<dbReference type="PANTHER" id="PTHR31269">
    <property type="entry name" value="S-TYPE ANION CHANNEL SLAH3"/>
    <property type="match status" value="1"/>
</dbReference>
<gene>
    <name evidence="12" type="ORF">VNO77_33712</name>
</gene>
<evidence type="ECO:0000256" key="7">
    <source>
        <dbReference type="ARBA" id="ARBA00022989"/>
    </source>
</evidence>
<keyword evidence="7 11" id="KW-1133">Transmembrane helix</keyword>
<evidence type="ECO:0000256" key="8">
    <source>
        <dbReference type="ARBA" id="ARBA00023065"/>
    </source>
</evidence>
<evidence type="ECO:0000256" key="9">
    <source>
        <dbReference type="ARBA" id="ARBA00023136"/>
    </source>
</evidence>
<name>A0AAN9KCZ4_CANGL</name>
<comment type="caution">
    <text evidence="12">The sequence shown here is derived from an EMBL/GenBank/DDBJ whole genome shotgun (WGS) entry which is preliminary data.</text>
</comment>
<feature type="transmembrane region" description="Helical" evidence="11">
    <location>
        <begin position="295"/>
        <end position="317"/>
    </location>
</feature>
<feature type="compositionally biased region" description="Polar residues" evidence="10">
    <location>
        <begin position="163"/>
        <end position="188"/>
    </location>
</feature>
<evidence type="ECO:0000256" key="5">
    <source>
        <dbReference type="ARBA" id="ARBA00022475"/>
    </source>
</evidence>
<keyword evidence="9 11" id="KW-0472">Membrane</keyword>
<keyword evidence="8" id="KW-0406">Ion transport</keyword>
<dbReference type="GO" id="GO:0012505">
    <property type="term" value="C:endomembrane system"/>
    <property type="evidence" value="ECO:0007669"/>
    <property type="project" value="UniProtKB-SubCell"/>
</dbReference>
<dbReference type="EMBL" id="JAYMYQ010000008">
    <property type="protein sequence ID" value="KAK7315177.1"/>
    <property type="molecule type" value="Genomic_DNA"/>
</dbReference>
<keyword evidence="5" id="KW-1003">Cell membrane</keyword>
<sequence>MLQNYKFVYILGWILNSTRTLSLVQAFHDSEREEKSYKLELALDSFSLKTDLISYWSFFNDGPYFIWNMDPWSSMENIVSIEITEQASPEIPSLIKYISSSEVAGFDTADSQLPSSYAKGNEAISPGRENEEAVVMNHQRKYSVSMPLNCEDVQLQPLNTKTEGIPISSSQTETADSKHPQASKSYSQPMPPPKDHVHVHQETVNGANANNHPGIKAFKDKRFDSFKTWSGKFERQLSILRGNPQREIAEDGNNSRTNERRLRVDRYFDALEGPELETLRASEETVLPQDRKWPFLLRFPVSSFGICLGVSSQAILWKALATSPSTQFLHLSLKVNLILWFISIALVVTVFSIYLLKILLYFEAVRREYYHPIRVNFFFAPWIALLFLALGVPPSVTQHLHHVLWYILMTPLFCLALKIYGQWMSGGQRRLSKVANPSNHLSIVGNFVGALLGASMGLKEGPIFFFAIGLAHYTVLFVTLYQRLPTNETLPKELHPVFFLFVAAPSVASMAWANIQGSFDYGSRIAYFIALFLYFSLAVRINFFRGFTFSLAWWAYTFPMTGAAIATIRYSNEVPNVVTKTLCVILSLISTLIVLALLVTTILHAFVFRNLFPNDLAIAISDRKRKPQKKWLGLRYRSHDSKEIENYLKVVNSEKIDLEASTPLPTSNGKEDSPST</sequence>
<evidence type="ECO:0000256" key="4">
    <source>
        <dbReference type="ARBA" id="ARBA00022448"/>
    </source>
</evidence>
<feature type="transmembrane region" description="Helical" evidence="11">
    <location>
        <begin position="494"/>
        <end position="513"/>
    </location>
</feature>
<dbReference type="CDD" id="cd09323">
    <property type="entry name" value="TDT_SLAC1_like"/>
    <property type="match status" value="1"/>
</dbReference>
<feature type="region of interest" description="Disordered" evidence="10">
    <location>
        <begin position="163"/>
        <end position="194"/>
    </location>
</feature>
<keyword evidence="13" id="KW-1185">Reference proteome</keyword>
<dbReference type="InterPro" id="IPR004695">
    <property type="entry name" value="SLAC1/Mae1/Ssu1/TehA"/>
</dbReference>
<dbReference type="InterPro" id="IPR038665">
    <property type="entry name" value="Voltage-dep_anion_channel_sf"/>
</dbReference>
<comment type="subcellular location">
    <subcellularLocation>
        <location evidence="2">Cell membrane</location>
    </subcellularLocation>
    <subcellularLocation>
        <location evidence="1">Endomembrane system</location>
        <topology evidence="1">Multi-pass membrane protein</topology>
    </subcellularLocation>
</comment>
<organism evidence="12 13">
    <name type="scientific">Canavalia gladiata</name>
    <name type="common">Sword bean</name>
    <name type="synonym">Dolichos gladiatus</name>
    <dbReference type="NCBI Taxonomy" id="3824"/>
    <lineage>
        <taxon>Eukaryota</taxon>
        <taxon>Viridiplantae</taxon>
        <taxon>Streptophyta</taxon>
        <taxon>Embryophyta</taxon>
        <taxon>Tracheophyta</taxon>
        <taxon>Spermatophyta</taxon>
        <taxon>Magnoliopsida</taxon>
        <taxon>eudicotyledons</taxon>
        <taxon>Gunneridae</taxon>
        <taxon>Pentapetalae</taxon>
        <taxon>rosids</taxon>
        <taxon>fabids</taxon>
        <taxon>Fabales</taxon>
        <taxon>Fabaceae</taxon>
        <taxon>Papilionoideae</taxon>
        <taxon>50 kb inversion clade</taxon>
        <taxon>NPAAA clade</taxon>
        <taxon>indigoferoid/millettioid clade</taxon>
        <taxon>Phaseoleae</taxon>
        <taxon>Canavalia</taxon>
    </lineage>
</organism>
<evidence type="ECO:0000256" key="2">
    <source>
        <dbReference type="ARBA" id="ARBA00004236"/>
    </source>
</evidence>
<dbReference type="Gene3D" id="1.50.10.150">
    <property type="entry name" value="Voltage-dependent anion channel"/>
    <property type="match status" value="1"/>
</dbReference>
<evidence type="ECO:0000313" key="12">
    <source>
        <dbReference type="EMBL" id="KAK7315177.1"/>
    </source>
</evidence>
<feature type="transmembrane region" description="Helical" evidence="11">
    <location>
        <begin position="464"/>
        <end position="482"/>
    </location>
</feature>
<feature type="transmembrane region" description="Helical" evidence="11">
    <location>
        <begin position="584"/>
        <end position="608"/>
    </location>
</feature>
<keyword evidence="4" id="KW-0813">Transport</keyword>
<feature type="transmembrane region" description="Helical" evidence="11">
    <location>
        <begin position="403"/>
        <end position="420"/>
    </location>
</feature>
<feature type="transmembrane region" description="Helical" evidence="11">
    <location>
        <begin position="373"/>
        <end position="391"/>
    </location>
</feature>
<proteinExistence type="inferred from homology"/>
<evidence type="ECO:0000256" key="3">
    <source>
        <dbReference type="ARBA" id="ARBA00007808"/>
    </source>
</evidence>
<feature type="transmembrane region" description="Helical" evidence="11">
    <location>
        <begin position="525"/>
        <end position="544"/>
    </location>
</feature>
<dbReference type="AlphaFoldDB" id="A0AAN9KCZ4"/>
<accession>A0AAN9KCZ4</accession>
<evidence type="ECO:0000256" key="6">
    <source>
        <dbReference type="ARBA" id="ARBA00022692"/>
    </source>
</evidence>
<evidence type="ECO:0000256" key="10">
    <source>
        <dbReference type="SAM" id="MobiDB-lite"/>
    </source>
</evidence>